<evidence type="ECO:0000313" key="4">
    <source>
        <dbReference type="EMBL" id="OWJ55481.1"/>
    </source>
</evidence>
<dbReference type="SUPFAM" id="SSF141694">
    <property type="entry name" value="AF2212/PG0164-like"/>
    <property type="match status" value="1"/>
</dbReference>
<dbReference type="Pfam" id="PF01954">
    <property type="entry name" value="AF2212-like"/>
    <property type="match status" value="1"/>
</dbReference>
<reference evidence="4 5" key="1">
    <citation type="submission" date="2017-05" db="EMBL/GenBank/DDBJ databases">
        <title>The draft genome of the hyperthermophilic archaeon 'Pyrodictium delaneyi strain Hulk', an iron and nitrate reducer, reveals the capacity for sulfate reduction.</title>
        <authorList>
            <person name="Demey L.M."/>
            <person name="Miller C."/>
            <person name="Manzella M."/>
            <person name="Reguera G."/>
            <person name="Kashefi K."/>
        </authorList>
    </citation>
    <scope>NUCLEOTIDE SEQUENCE [LARGE SCALE GENOMIC DNA]</scope>
    <source>
        <strain evidence="4 5">Hulk</strain>
    </source>
</reference>
<dbReference type="InterPro" id="IPR024069">
    <property type="entry name" value="AF2212-like_dom_sf"/>
</dbReference>
<evidence type="ECO:0000313" key="5">
    <source>
        <dbReference type="Proteomes" id="UP000196694"/>
    </source>
</evidence>
<dbReference type="AlphaFoldDB" id="A0A211YR91"/>
<name>A0A211YR91_9CREN</name>
<evidence type="ECO:0000256" key="2">
    <source>
        <dbReference type="ARBA" id="ARBA00022649"/>
    </source>
</evidence>
<dbReference type="Gene3D" id="4.10.1150.10">
    <property type="entry name" value="AF2212/PG0164-like"/>
    <property type="match status" value="1"/>
</dbReference>
<accession>A0A211YR91</accession>
<comment type="caution">
    <text evidence="4">The sequence shown here is derived from an EMBL/GenBank/DDBJ whole genome shotgun (WGS) entry which is preliminary data.</text>
</comment>
<evidence type="ECO:0000256" key="3">
    <source>
        <dbReference type="RuleBase" id="RU368051"/>
    </source>
</evidence>
<comment type="similarity">
    <text evidence="1 3">Belongs to the UPF0165 family.</text>
</comment>
<evidence type="ECO:0000256" key="1">
    <source>
        <dbReference type="ARBA" id="ARBA00006615"/>
    </source>
</evidence>
<dbReference type="EMBL" id="NCQP01000001">
    <property type="protein sequence ID" value="OWJ55481.1"/>
    <property type="molecule type" value="Genomic_DNA"/>
</dbReference>
<protein>
    <recommendedName>
        <fullName evidence="3">Antitoxin</fullName>
    </recommendedName>
</protein>
<gene>
    <name evidence="4" type="ORF">Pdsh_01405</name>
</gene>
<comment type="function">
    <text evidence="3">Antitoxin component of a type II toxin-antitoxin (TA) system.</text>
</comment>
<dbReference type="Proteomes" id="UP000196694">
    <property type="component" value="Unassembled WGS sequence"/>
</dbReference>
<organism evidence="4 5">
    <name type="scientific">Pyrodictium delaneyi</name>
    <dbReference type="NCBI Taxonomy" id="1273541"/>
    <lineage>
        <taxon>Archaea</taxon>
        <taxon>Thermoproteota</taxon>
        <taxon>Thermoprotei</taxon>
        <taxon>Desulfurococcales</taxon>
        <taxon>Pyrodictiaceae</taxon>
        <taxon>Pyrodictium</taxon>
    </lineage>
</organism>
<dbReference type="InterPro" id="IPR008203">
    <property type="entry name" value="AF2212-like"/>
</dbReference>
<sequence>MSCGYSSLSALLSLPGLVSASHSLLPQEACVYAVVLIAIEYRGSLSSLQEETVAKAIYEKGVLRPLQDLGLQEGEEVEIIVRRRPSLRQEDVDRVIEEIDDEGIL</sequence>
<keyword evidence="5" id="KW-1185">Reference proteome</keyword>
<keyword evidence="2 3" id="KW-1277">Toxin-antitoxin system</keyword>
<proteinExistence type="inferred from homology"/>